<name>A0A5S3PC63_9RHOB</name>
<evidence type="ECO:0000313" key="1">
    <source>
        <dbReference type="EMBL" id="TMM51298.1"/>
    </source>
</evidence>
<keyword evidence="2" id="KW-1185">Reference proteome</keyword>
<gene>
    <name evidence="1" type="ORF">FDT80_15705</name>
</gene>
<sequence>MHLNVQSTRLFPKNLGADAYVLTGIAARCDWVFLSDTAQPQTHLVRRVETRAPRHVYLSLRSPAVALKGFVEQVLPLLEDSFVLVSGSEDVTLPNQIDARWNSFADTCPGAVDAILAAPGLTHWFVENLDDATNSKMSPLPLGMVFPDPEATDWIAIPPHIPFSERPIRVLCGHRVRSGAQWDARKRITQTAREHWADWCTVLEEEVTEADFLALMQDHAFVICAEGGGLDPSPKAWQTLLHGSAPIIRSSPTASAYADLPVAFVPDWRPEDLTRRKLADWHSALASRFDAPEARTQIHARLGIEYWWAKIQERARP</sequence>
<dbReference type="AlphaFoldDB" id="A0A5S3PC63"/>
<dbReference type="RefSeq" id="WP_138663257.1">
    <property type="nucleotide sequence ID" value="NZ_VANS01000004.1"/>
</dbReference>
<dbReference type="EMBL" id="VANS01000004">
    <property type="protein sequence ID" value="TMM51298.1"/>
    <property type="molecule type" value="Genomic_DNA"/>
</dbReference>
<comment type="caution">
    <text evidence="1">The sequence shown here is derived from an EMBL/GenBank/DDBJ whole genome shotgun (WGS) entry which is preliminary data.</text>
</comment>
<evidence type="ECO:0008006" key="3">
    <source>
        <dbReference type="Google" id="ProtNLM"/>
    </source>
</evidence>
<dbReference type="Proteomes" id="UP000309550">
    <property type="component" value="Unassembled WGS sequence"/>
</dbReference>
<organism evidence="1 2">
    <name type="scientific">Sulfitobacter sabulilitoris</name>
    <dbReference type="NCBI Taxonomy" id="2562655"/>
    <lineage>
        <taxon>Bacteria</taxon>
        <taxon>Pseudomonadati</taxon>
        <taxon>Pseudomonadota</taxon>
        <taxon>Alphaproteobacteria</taxon>
        <taxon>Rhodobacterales</taxon>
        <taxon>Roseobacteraceae</taxon>
        <taxon>Sulfitobacter</taxon>
    </lineage>
</organism>
<reference evidence="1 2" key="1">
    <citation type="submission" date="2019-05" db="EMBL/GenBank/DDBJ databases">
        <title>Sulfitobacter sabulilitoris sp. nov., isolated from a marine sand.</title>
        <authorList>
            <person name="Yoon J.-H."/>
        </authorList>
    </citation>
    <scope>NUCLEOTIDE SEQUENCE [LARGE SCALE GENOMIC DNA]</scope>
    <source>
        <strain evidence="1 2">HSMS-29</strain>
    </source>
</reference>
<proteinExistence type="predicted"/>
<accession>A0A5S3PC63</accession>
<dbReference type="OrthoDB" id="564721at2"/>
<evidence type="ECO:0000313" key="2">
    <source>
        <dbReference type="Proteomes" id="UP000309550"/>
    </source>
</evidence>
<protein>
    <recommendedName>
        <fullName evidence="3">Glycosyltransferase family 1 protein</fullName>
    </recommendedName>
</protein>